<keyword evidence="4 5" id="KW-0326">Glycosidase</keyword>
<evidence type="ECO:0000259" key="6">
    <source>
        <dbReference type="Pfam" id="PF00251"/>
    </source>
</evidence>
<dbReference type="EC" id="3.2.1.26" evidence="2"/>
<proteinExistence type="inferred from homology"/>
<dbReference type="InterPro" id="IPR013189">
    <property type="entry name" value="Glyco_hydro_32_C"/>
</dbReference>
<evidence type="ECO:0000259" key="7">
    <source>
        <dbReference type="Pfam" id="PF08244"/>
    </source>
</evidence>
<dbReference type="InterPro" id="IPR023296">
    <property type="entry name" value="Glyco_hydro_beta-prop_sf"/>
</dbReference>
<dbReference type="SMART" id="SM00640">
    <property type="entry name" value="Glyco_32"/>
    <property type="match status" value="1"/>
</dbReference>
<dbReference type="InterPro" id="IPR018053">
    <property type="entry name" value="Glyco_hydro_32_AS"/>
</dbReference>
<dbReference type="Proteomes" id="UP001410648">
    <property type="component" value="Unassembled WGS sequence"/>
</dbReference>
<evidence type="ECO:0000256" key="1">
    <source>
        <dbReference type="ARBA" id="ARBA00009902"/>
    </source>
</evidence>
<feature type="domain" description="Glycosyl hydrolase family 32 N-terminal" evidence="6">
    <location>
        <begin position="28"/>
        <end position="325"/>
    </location>
</feature>
<dbReference type="InterPro" id="IPR051214">
    <property type="entry name" value="GH32_Enzymes"/>
</dbReference>
<evidence type="ECO:0000256" key="2">
    <source>
        <dbReference type="ARBA" id="ARBA00012758"/>
    </source>
</evidence>
<comment type="similarity">
    <text evidence="1 5">Belongs to the glycosyl hydrolase 32 family.</text>
</comment>
<keyword evidence="9" id="KW-1185">Reference proteome</keyword>
<dbReference type="PANTHER" id="PTHR43101">
    <property type="entry name" value="BETA-FRUCTOSIDASE"/>
    <property type="match status" value="1"/>
</dbReference>
<dbReference type="PANTHER" id="PTHR43101:SF1">
    <property type="entry name" value="BETA-FRUCTOSIDASE"/>
    <property type="match status" value="1"/>
</dbReference>
<dbReference type="SUPFAM" id="SSF49899">
    <property type="entry name" value="Concanavalin A-like lectins/glucanases"/>
    <property type="match status" value="1"/>
</dbReference>
<evidence type="ECO:0000256" key="5">
    <source>
        <dbReference type="RuleBase" id="RU362110"/>
    </source>
</evidence>
<name>A0ABN1B6Y9_9LACT</name>
<dbReference type="GO" id="GO:0016787">
    <property type="term" value="F:hydrolase activity"/>
    <property type="evidence" value="ECO:0007669"/>
    <property type="project" value="UniProtKB-KW"/>
</dbReference>
<keyword evidence="3 5" id="KW-0378">Hydrolase</keyword>
<dbReference type="Pfam" id="PF08244">
    <property type="entry name" value="Glyco_hydro_32C"/>
    <property type="match status" value="1"/>
</dbReference>
<dbReference type="InterPro" id="IPR013320">
    <property type="entry name" value="ConA-like_dom_sf"/>
</dbReference>
<dbReference type="EMBL" id="BAAADA010000177">
    <property type="protein sequence ID" value="GAA0491529.1"/>
    <property type="molecule type" value="Genomic_DNA"/>
</dbReference>
<dbReference type="InterPro" id="IPR001362">
    <property type="entry name" value="Glyco_hydro_32"/>
</dbReference>
<evidence type="ECO:0000256" key="3">
    <source>
        <dbReference type="ARBA" id="ARBA00022801"/>
    </source>
</evidence>
<dbReference type="PROSITE" id="PS00609">
    <property type="entry name" value="GLYCOSYL_HYDROL_F32"/>
    <property type="match status" value="1"/>
</dbReference>
<evidence type="ECO:0000313" key="9">
    <source>
        <dbReference type="Proteomes" id="UP001410648"/>
    </source>
</evidence>
<sequence length="486" mass="56435">MNYSLNNANQIVKEKKNEVNKQYYPTFHFAPTVGWMNDPNGVSFYQEYYHLFYQYYPYDSQWGPMHWGHAKSKDGLKWEHLPVALAPDENYDKGGCFSGSAIEKDGILYLMYTGHLPNEEDETLTRQNQNIAFSEDGVNFVKYENNPVLSEEDVPSGSSVVDFRDPKIVEKNGTYYCVIGSKTVNNEGQVLLYKSNDLFNWEFVSVVLEHNKYLGSMVECPDLLLFEKKQVFMLSAMDYTDEVTKVFYPHITWIIEGEMDWNKYKFEVSKVYEMDKGLDFYAPQSVRIGEQYVAFAWMQGWNRTLPTHDNKHLWAGQMSLPRTIAEEGLSLKFNYLENIKDQIKEDLVISNFDFEEELIIGNPVEYLKVKISNQVINNFEITFSNELNEQLKSIIENNTVVFSRESLNVEIRDYKQDKLSETKRTNYKGDFVDIEFFVDKSSIEIFINGESSITSTYYMDSPITNVLLSSTDTLKIDTIVTGDISK</sequence>
<dbReference type="Pfam" id="PF00251">
    <property type="entry name" value="Glyco_hydro_32N"/>
    <property type="match status" value="1"/>
</dbReference>
<dbReference type="SUPFAM" id="SSF75005">
    <property type="entry name" value="Arabinanase/levansucrase/invertase"/>
    <property type="match status" value="1"/>
</dbReference>
<protein>
    <recommendedName>
        <fullName evidence="2">beta-fructofuranosidase</fullName>
        <ecNumber evidence="2">3.2.1.26</ecNumber>
    </recommendedName>
</protein>
<dbReference type="Gene3D" id="2.60.120.560">
    <property type="entry name" value="Exo-inulinase, domain 1"/>
    <property type="match status" value="1"/>
</dbReference>
<gene>
    <name evidence="8" type="ORF">GCM10008936_18560</name>
</gene>
<dbReference type="Gene3D" id="2.115.10.20">
    <property type="entry name" value="Glycosyl hydrolase domain, family 43"/>
    <property type="match status" value="1"/>
</dbReference>
<dbReference type="CDD" id="cd08996">
    <property type="entry name" value="GH32_FFase"/>
    <property type="match status" value="1"/>
</dbReference>
<dbReference type="RefSeq" id="WP_346025227.1">
    <property type="nucleotide sequence ID" value="NZ_BAAADA010000177.1"/>
</dbReference>
<feature type="domain" description="Glycosyl hydrolase family 32 C-terminal" evidence="7">
    <location>
        <begin position="378"/>
        <end position="472"/>
    </location>
</feature>
<organism evidence="8 9">
    <name type="scientific">Alkalibacterium indicireducens</name>
    <dbReference type="NCBI Taxonomy" id="398758"/>
    <lineage>
        <taxon>Bacteria</taxon>
        <taxon>Bacillati</taxon>
        <taxon>Bacillota</taxon>
        <taxon>Bacilli</taxon>
        <taxon>Lactobacillales</taxon>
        <taxon>Carnobacteriaceae</taxon>
        <taxon>Alkalibacterium</taxon>
    </lineage>
</organism>
<accession>A0ABN1B6Y9</accession>
<reference evidence="8 9" key="1">
    <citation type="journal article" date="2019" name="Int. J. Syst. Evol. Microbiol.">
        <title>The Global Catalogue of Microorganisms (GCM) 10K type strain sequencing project: providing services to taxonomists for standard genome sequencing and annotation.</title>
        <authorList>
            <consortium name="The Broad Institute Genomics Platform"/>
            <consortium name="The Broad Institute Genome Sequencing Center for Infectious Disease"/>
            <person name="Wu L."/>
            <person name="Ma J."/>
        </authorList>
    </citation>
    <scope>NUCLEOTIDE SEQUENCE [LARGE SCALE GENOMIC DNA]</scope>
    <source>
        <strain evidence="8 9">JCM 14232</strain>
    </source>
</reference>
<dbReference type="InterPro" id="IPR013148">
    <property type="entry name" value="Glyco_hydro_32_N"/>
</dbReference>
<comment type="caution">
    <text evidence="8">The sequence shown here is derived from an EMBL/GenBank/DDBJ whole genome shotgun (WGS) entry which is preliminary data.</text>
</comment>
<evidence type="ECO:0000256" key="4">
    <source>
        <dbReference type="ARBA" id="ARBA00023295"/>
    </source>
</evidence>
<evidence type="ECO:0000313" key="8">
    <source>
        <dbReference type="EMBL" id="GAA0491529.1"/>
    </source>
</evidence>